<dbReference type="SUPFAM" id="SSF58038">
    <property type="entry name" value="SNARE fusion complex"/>
    <property type="match status" value="1"/>
</dbReference>
<evidence type="ECO:0000256" key="5">
    <source>
        <dbReference type="ARBA" id="ARBA00022989"/>
    </source>
</evidence>
<dbReference type="AlphaFoldDB" id="A0A8H3WUP6"/>
<dbReference type="PROSITE" id="PS50192">
    <property type="entry name" value="T_SNARE"/>
    <property type="match status" value="1"/>
</dbReference>
<evidence type="ECO:0000256" key="8">
    <source>
        <dbReference type="ARBA" id="ARBA00046280"/>
    </source>
</evidence>
<comment type="subcellular location">
    <subcellularLocation>
        <location evidence="8">Endomembrane system</location>
        <topology evidence="8">Single-pass type IV membrane protein</topology>
    </subcellularLocation>
    <subcellularLocation>
        <location evidence="1">Golgi apparatus membrane</location>
    </subcellularLocation>
</comment>
<evidence type="ECO:0000259" key="9">
    <source>
        <dbReference type="PROSITE" id="PS50192"/>
    </source>
</evidence>
<organism evidence="10 11">
    <name type="scientific">Gigaspora margarita</name>
    <dbReference type="NCBI Taxonomy" id="4874"/>
    <lineage>
        <taxon>Eukaryota</taxon>
        <taxon>Fungi</taxon>
        <taxon>Fungi incertae sedis</taxon>
        <taxon>Mucoromycota</taxon>
        <taxon>Glomeromycotina</taxon>
        <taxon>Glomeromycetes</taxon>
        <taxon>Diversisporales</taxon>
        <taxon>Gigasporaceae</taxon>
        <taxon>Gigaspora</taxon>
    </lineage>
</organism>
<keyword evidence="4" id="KW-0653">Protein transport</keyword>
<accession>A0A8H3WUP6</accession>
<feature type="domain" description="T-SNARE coiled-coil homology" evidence="9">
    <location>
        <begin position="28"/>
        <end position="76"/>
    </location>
</feature>
<evidence type="ECO:0000256" key="1">
    <source>
        <dbReference type="ARBA" id="ARBA00004394"/>
    </source>
</evidence>
<name>A0A8H3WUP6_GIGMA</name>
<evidence type="ECO:0000313" key="11">
    <source>
        <dbReference type="Proteomes" id="UP000439903"/>
    </source>
</evidence>
<dbReference type="GO" id="GO:0015031">
    <property type="term" value="P:protein transport"/>
    <property type="evidence" value="ECO:0007669"/>
    <property type="project" value="UniProtKB-KW"/>
</dbReference>
<evidence type="ECO:0000256" key="6">
    <source>
        <dbReference type="ARBA" id="ARBA00023034"/>
    </source>
</evidence>
<evidence type="ECO:0000256" key="2">
    <source>
        <dbReference type="ARBA" id="ARBA00022448"/>
    </source>
</evidence>
<evidence type="ECO:0000313" key="10">
    <source>
        <dbReference type="EMBL" id="KAF0340286.1"/>
    </source>
</evidence>
<evidence type="ECO:0000256" key="4">
    <source>
        <dbReference type="ARBA" id="ARBA00022927"/>
    </source>
</evidence>
<protein>
    <submittedName>
        <fullName evidence="10">Putative Blocked early in transport 1</fullName>
    </submittedName>
</protein>
<evidence type="ECO:0000256" key="3">
    <source>
        <dbReference type="ARBA" id="ARBA00022692"/>
    </source>
</evidence>
<dbReference type="OrthoDB" id="261831at2759"/>
<keyword evidence="5" id="KW-1133">Transmembrane helix</keyword>
<gene>
    <name evidence="10" type="ORF">F8M41_016318</name>
</gene>
<proteinExistence type="predicted"/>
<keyword evidence="11" id="KW-1185">Reference proteome</keyword>
<evidence type="ECO:0000256" key="7">
    <source>
        <dbReference type="ARBA" id="ARBA00023136"/>
    </source>
</evidence>
<reference evidence="10 11" key="1">
    <citation type="journal article" date="2019" name="Environ. Microbiol.">
        <title>At the nexus of three kingdoms: the genome of the mycorrhizal fungus Gigaspora margarita provides insights into plant, endobacterial and fungal interactions.</title>
        <authorList>
            <person name="Venice F."/>
            <person name="Ghignone S."/>
            <person name="Salvioli di Fossalunga A."/>
            <person name="Amselem J."/>
            <person name="Novero M."/>
            <person name="Xianan X."/>
            <person name="Sedzielewska Toro K."/>
            <person name="Morin E."/>
            <person name="Lipzen A."/>
            <person name="Grigoriev I.V."/>
            <person name="Henrissat B."/>
            <person name="Martin F.M."/>
            <person name="Bonfante P."/>
        </authorList>
    </citation>
    <scope>NUCLEOTIDE SEQUENCE [LARGE SCALE GENOMIC DNA]</scope>
    <source>
        <strain evidence="10 11">BEG34</strain>
    </source>
</reference>
<dbReference type="PANTHER" id="PTHR12791">
    <property type="entry name" value="GOLGI SNARE BET1-RELATED"/>
    <property type="match status" value="1"/>
</dbReference>
<dbReference type="InterPro" id="IPR000727">
    <property type="entry name" value="T_SNARE_dom"/>
</dbReference>
<dbReference type="GO" id="GO:0000139">
    <property type="term" value="C:Golgi membrane"/>
    <property type="evidence" value="ECO:0007669"/>
    <property type="project" value="UniProtKB-SubCell"/>
</dbReference>
<dbReference type="Proteomes" id="UP000439903">
    <property type="component" value="Unassembled WGS sequence"/>
</dbReference>
<keyword evidence="6" id="KW-0333">Golgi apparatus</keyword>
<dbReference type="Gene3D" id="1.20.5.110">
    <property type="match status" value="1"/>
</dbReference>
<keyword evidence="3" id="KW-0812">Transmembrane</keyword>
<keyword evidence="7" id="KW-0472">Membrane</keyword>
<dbReference type="InterPro" id="IPR039899">
    <property type="entry name" value="BET1_SNARE"/>
</dbReference>
<keyword evidence="2" id="KW-0813">Transport</keyword>
<sequence length="88" mass="9680">MTKRLTRSELFAGAQATGSSVQIPSSHLDLENQNDEKIEGLTSKVKILKEITLNIGETIKDSSSIIGSMSDDYSRTGHFLDAYPHLIE</sequence>
<comment type="caution">
    <text evidence="10">The sequence shown here is derived from an EMBL/GenBank/DDBJ whole genome shotgun (WGS) entry which is preliminary data.</text>
</comment>
<dbReference type="CDD" id="cd15853">
    <property type="entry name" value="SNARE_Bet1"/>
    <property type="match status" value="1"/>
</dbReference>
<dbReference type="EMBL" id="WTPW01003506">
    <property type="protein sequence ID" value="KAF0340286.1"/>
    <property type="molecule type" value="Genomic_DNA"/>
</dbReference>